<dbReference type="Proteomes" id="UP000001555">
    <property type="component" value="Unassembled WGS sequence"/>
</dbReference>
<evidence type="ECO:0000313" key="2">
    <source>
        <dbReference type="EMBL" id="EEC12151.1"/>
    </source>
</evidence>
<evidence type="ECO:0000313" key="4">
    <source>
        <dbReference type="Proteomes" id="UP000001555"/>
    </source>
</evidence>
<name>B7PZX9_IXOSC</name>
<dbReference type="VEuPathDB" id="VectorBase:ISCW020438"/>
<evidence type="ECO:0000313" key="3">
    <source>
        <dbReference type="EnsemblMetazoa" id="ISCW020438-PA"/>
    </source>
</evidence>
<dbReference type="PaxDb" id="6945-B7PZX9"/>
<accession>B7PZX9</accession>
<keyword evidence="4" id="KW-1185">Reference proteome</keyword>
<dbReference type="EnsemblMetazoa" id="ISCW020438-RA">
    <property type="protein sequence ID" value="ISCW020438-PA"/>
    <property type="gene ID" value="ISCW020438"/>
</dbReference>
<dbReference type="AlphaFoldDB" id="B7PZX9"/>
<reference evidence="2 4" key="1">
    <citation type="submission" date="2008-03" db="EMBL/GenBank/DDBJ databases">
        <title>Annotation of Ixodes scapularis.</title>
        <authorList>
            <consortium name="Ixodes scapularis Genome Project Consortium"/>
            <person name="Caler E."/>
            <person name="Hannick L.I."/>
            <person name="Bidwell S."/>
            <person name="Joardar V."/>
            <person name="Thiagarajan M."/>
            <person name="Amedeo P."/>
            <person name="Galinsky K.J."/>
            <person name="Schobel S."/>
            <person name="Inman J."/>
            <person name="Hostetler J."/>
            <person name="Miller J."/>
            <person name="Hammond M."/>
            <person name="Megy K."/>
            <person name="Lawson D."/>
            <person name="Kodira C."/>
            <person name="Sutton G."/>
            <person name="Meyer J."/>
            <person name="Hill C.A."/>
            <person name="Birren B."/>
            <person name="Nene V."/>
            <person name="Collins F."/>
            <person name="Alarcon-Chaidez F."/>
            <person name="Wikel S."/>
            <person name="Strausberg R."/>
        </authorList>
    </citation>
    <scope>NUCLEOTIDE SEQUENCE [LARGE SCALE GENOMIC DNA]</scope>
    <source>
        <strain evidence="4">Wikel</strain>
        <strain evidence="2">Wikel colony</strain>
    </source>
</reference>
<dbReference type="InParanoid" id="B7PZX9"/>
<dbReference type="EMBL" id="DS828704">
    <property type="protein sequence ID" value="EEC12151.1"/>
    <property type="molecule type" value="Genomic_DNA"/>
</dbReference>
<dbReference type="EMBL" id="ABJB010880507">
    <property type="status" value="NOT_ANNOTATED_CDS"/>
    <property type="molecule type" value="Genomic_DNA"/>
</dbReference>
<evidence type="ECO:0000256" key="1">
    <source>
        <dbReference type="SAM" id="MobiDB-lite"/>
    </source>
</evidence>
<feature type="region of interest" description="Disordered" evidence="1">
    <location>
        <begin position="33"/>
        <end position="58"/>
    </location>
</feature>
<sequence>MEVPASSAHCPPQLGKCFAFLLGPENKRQEARRFPYHRARDEADSVAEPRHVDDPAEHPDAIRCFGARMARGTVFGTAAPGADRLRGSEMLESMPPSLPTLPSNDQVGSCGIQDLINVELDL</sequence>
<organism>
    <name type="scientific">Ixodes scapularis</name>
    <name type="common">Black-legged tick</name>
    <name type="synonym">Deer tick</name>
    <dbReference type="NCBI Taxonomy" id="6945"/>
    <lineage>
        <taxon>Eukaryota</taxon>
        <taxon>Metazoa</taxon>
        <taxon>Ecdysozoa</taxon>
        <taxon>Arthropoda</taxon>
        <taxon>Chelicerata</taxon>
        <taxon>Arachnida</taxon>
        <taxon>Acari</taxon>
        <taxon>Parasitiformes</taxon>
        <taxon>Ixodida</taxon>
        <taxon>Ixodoidea</taxon>
        <taxon>Ixodidae</taxon>
        <taxon>Ixodinae</taxon>
        <taxon>Ixodes</taxon>
    </lineage>
</organism>
<gene>
    <name evidence="2" type="ORF">IscW_ISCW020438</name>
</gene>
<proteinExistence type="predicted"/>
<dbReference type="VEuPathDB" id="VectorBase:ISCI020438"/>
<reference evidence="3" key="2">
    <citation type="submission" date="2020-05" db="UniProtKB">
        <authorList>
            <consortium name="EnsemblMetazoa"/>
        </authorList>
    </citation>
    <scope>IDENTIFICATION</scope>
    <source>
        <strain evidence="3">wikel</strain>
    </source>
</reference>
<dbReference type="HOGENOM" id="CLU_2029255_0_0_1"/>
<protein>
    <submittedName>
        <fullName evidence="2 3">Uncharacterized protein</fullName>
    </submittedName>
</protein>